<dbReference type="AlphaFoldDB" id="A0A016UBQ6"/>
<protein>
    <submittedName>
        <fullName evidence="1">Uncharacterized protein</fullName>
    </submittedName>
</protein>
<comment type="caution">
    <text evidence="1">The sequence shown here is derived from an EMBL/GenBank/DDBJ whole genome shotgun (WGS) entry which is preliminary data.</text>
</comment>
<dbReference type="Proteomes" id="UP000024635">
    <property type="component" value="Unassembled WGS sequence"/>
</dbReference>
<keyword evidence="2" id="KW-1185">Reference proteome</keyword>
<sequence>MEVVRKSRHSGRPEDGATELAKAIHDEFERRLLSSFFFTRCVSLTYESGTYNTYESKTLVLSAVTYLTWGLRLLTSLQRLGER</sequence>
<name>A0A016UBQ6_9BILA</name>
<accession>A0A016UBQ6</accession>
<proteinExistence type="predicted"/>
<gene>
    <name evidence="1" type="primary">Acey_s0046.g1410</name>
    <name evidence="1" type="ORF">Y032_0046g1410</name>
</gene>
<organism evidence="1 2">
    <name type="scientific">Ancylostoma ceylanicum</name>
    <dbReference type="NCBI Taxonomy" id="53326"/>
    <lineage>
        <taxon>Eukaryota</taxon>
        <taxon>Metazoa</taxon>
        <taxon>Ecdysozoa</taxon>
        <taxon>Nematoda</taxon>
        <taxon>Chromadorea</taxon>
        <taxon>Rhabditida</taxon>
        <taxon>Rhabditina</taxon>
        <taxon>Rhabditomorpha</taxon>
        <taxon>Strongyloidea</taxon>
        <taxon>Ancylostomatidae</taxon>
        <taxon>Ancylostomatinae</taxon>
        <taxon>Ancylostoma</taxon>
    </lineage>
</organism>
<evidence type="ECO:0000313" key="1">
    <source>
        <dbReference type="EMBL" id="EYC12764.1"/>
    </source>
</evidence>
<dbReference type="EMBL" id="JARK01001382">
    <property type="protein sequence ID" value="EYC12764.1"/>
    <property type="molecule type" value="Genomic_DNA"/>
</dbReference>
<evidence type="ECO:0000313" key="2">
    <source>
        <dbReference type="Proteomes" id="UP000024635"/>
    </source>
</evidence>
<reference evidence="2" key="1">
    <citation type="journal article" date="2015" name="Nat. Genet.">
        <title>The genome and transcriptome of the zoonotic hookworm Ancylostoma ceylanicum identify infection-specific gene families.</title>
        <authorList>
            <person name="Schwarz E.M."/>
            <person name="Hu Y."/>
            <person name="Antoshechkin I."/>
            <person name="Miller M.M."/>
            <person name="Sternberg P.W."/>
            <person name="Aroian R.V."/>
        </authorList>
    </citation>
    <scope>NUCLEOTIDE SEQUENCE</scope>
    <source>
        <strain evidence="2">HY135</strain>
    </source>
</reference>